<keyword evidence="5" id="KW-1185">Reference proteome</keyword>
<evidence type="ECO:0008006" key="6">
    <source>
        <dbReference type="Google" id="ProtNLM"/>
    </source>
</evidence>
<evidence type="ECO:0000256" key="2">
    <source>
        <dbReference type="ARBA" id="ARBA00022857"/>
    </source>
</evidence>
<evidence type="ECO:0000313" key="4">
    <source>
        <dbReference type="EMBL" id="KIX05562.1"/>
    </source>
</evidence>
<evidence type="ECO:0000256" key="3">
    <source>
        <dbReference type="ARBA" id="ARBA00023002"/>
    </source>
</evidence>
<accession>A0A0D2FTZ2</accession>
<dbReference type="Gene3D" id="3.40.50.720">
    <property type="entry name" value="NAD(P)-binding Rossmann-like Domain"/>
    <property type="match status" value="1"/>
</dbReference>
<dbReference type="EMBL" id="KN847478">
    <property type="protein sequence ID" value="KIX05562.1"/>
    <property type="molecule type" value="Genomic_DNA"/>
</dbReference>
<dbReference type="OrthoDB" id="191139at2759"/>
<keyword evidence="3" id="KW-0560">Oxidoreductase</keyword>
<dbReference type="GO" id="GO:0016491">
    <property type="term" value="F:oxidoreductase activity"/>
    <property type="evidence" value="ECO:0007669"/>
    <property type="project" value="UniProtKB-KW"/>
</dbReference>
<dbReference type="Proteomes" id="UP000053617">
    <property type="component" value="Unassembled WGS sequence"/>
</dbReference>
<evidence type="ECO:0000256" key="1">
    <source>
        <dbReference type="ARBA" id="ARBA00006484"/>
    </source>
</evidence>
<dbReference type="PRINTS" id="PR00081">
    <property type="entry name" value="GDHRDH"/>
</dbReference>
<dbReference type="InterPro" id="IPR036291">
    <property type="entry name" value="NAD(P)-bd_dom_sf"/>
</dbReference>
<comment type="similarity">
    <text evidence="1">Belongs to the short-chain dehydrogenases/reductases (SDR) family.</text>
</comment>
<dbReference type="RefSeq" id="XP_013272698.1">
    <property type="nucleotide sequence ID" value="XM_013417244.1"/>
</dbReference>
<sequence length="280" mass="29962">MPDPFAPYLAQHANPSGPGDHRPTALQIIKDDDAWLDKVALVTGGTSGIGIETVRALHATGANTFFTARDEKKADAVIKDVKSTSPGKGSVQVIKMSMDSLESVKAAAKKFLGESGGKLNILVNNAGIMATPESKTVDGFERQFGVNHLAHFALTGLLLPALISSSRPDFNSRVVSVSSSSHRYSGIHWDNVNLMGCYDPYVAYGQSKTANIWKANYIDRVYGPKGVHALSLHPGGIWTGLQQYARPEQLAQWKADPEVTGVMKSPEQGAATSIWAACVS</sequence>
<dbReference type="GeneID" id="25294505"/>
<organism evidence="4 5">
    <name type="scientific">Rhinocladiella mackenziei CBS 650.93</name>
    <dbReference type="NCBI Taxonomy" id="1442369"/>
    <lineage>
        <taxon>Eukaryota</taxon>
        <taxon>Fungi</taxon>
        <taxon>Dikarya</taxon>
        <taxon>Ascomycota</taxon>
        <taxon>Pezizomycotina</taxon>
        <taxon>Eurotiomycetes</taxon>
        <taxon>Chaetothyriomycetidae</taxon>
        <taxon>Chaetothyriales</taxon>
        <taxon>Herpotrichiellaceae</taxon>
        <taxon>Rhinocladiella</taxon>
    </lineage>
</organism>
<proteinExistence type="inferred from homology"/>
<dbReference type="SUPFAM" id="SSF51735">
    <property type="entry name" value="NAD(P)-binding Rossmann-fold domains"/>
    <property type="match status" value="1"/>
</dbReference>
<reference evidence="4 5" key="1">
    <citation type="submission" date="2015-01" db="EMBL/GenBank/DDBJ databases">
        <title>The Genome Sequence of Rhinocladiella mackenzie CBS 650.93.</title>
        <authorList>
            <consortium name="The Broad Institute Genomics Platform"/>
            <person name="Cuomo C."/>
            <person name="de Hoog S."/>
            <person name="Gorbushina A."/>
            <person name="Stielow B."/>
            <person name="Teixiera M."/>
            <person name="Abouelleil A."/>
            <person name="Chapman S.B."/>
            <person name="Priest M."/>
            <person name="Young S.K."/>
            <person name="Wortman J."/>
            <person name="Nusbaum C."/>
            <person name="Birren B."/>
        </authorList>
    </citation>
    <scope>NUCLEOTIDE SEQUENCE [LARGE SCALE GENOMIC DNA]</scope>
    <source>
        <strain evidence="4 5">CBS 650.93</strain>
    </source>
</reference>
<evidence type="ECO:0000313" key="5">
    <source>
        <dbReference type="Proteomes" id="UP000053617"/>
    </source>
</evidence>
<dbReference type="HOGENOM" id="CLU_010194_44_0_1"/>
<gene>
    <name evidence="4" type="ORF">Z518_06434</name>
</gene>
<dbReference type="PANTHER" id="PTHR24320:SF272">
    <property type="entry name" value="NAD(P)-BINDING ROSSMANN-FOLD SUPERFAMILY PROTEIN"/>
    <property type="match status" value="1"/>
</dbReference>
<name>A0A0D2FTZ2_9EURO</name>
<keyword evidence="2" id="KW-0521">NADP</keyword>
<dbReference type="Pfam" id="PF00106">
    <property type="entry name" value="adh_short"/>
    <property type="match status" value="1"/>
</dbReference>
<dbReference type="STRING" id="1442369.A0A0D2FTZ2"/>
<protein>
    <recommendedName>
        <fullName evidence="6">Short-chain dehydrogenase</fullName>
    </recommendedName>
</protein>
<dbReference type="PANTHER" id="PTHR24320">
    <property type="entry name" value="RETINOL DEHYDROGENASE"/>
    <property type="match status" value="1"/>
</dbReference>
<dbReference type="InterPro" id="IPR002347">
    <property type="entry name" value="SDR_fam"/>
</dbReference>
<dbReference type="VEuPathDB" id="FungiDB:Z518_06434"/>
<dbReference type="AlphaFoldDB" id="A0A0D2FTZ2"/>